<reference evidence="1 2" key="1">
    <citation type="journal article" date="2019" name="Sci. Rep.">
        <title>Orb-weaving spider Araneus ventricosus genome elucidates the spidroin gene catalogue.</title>
        <authorList>
            <person name="Kono N."/>
            <person name="Nakamura H."/>
            <person name="Ohtoshi R."/>
            <person name="Moran D.A.P."/>
            <person name="Shinohara A."/>
            <person name="Yoshida Y."/>
            <person name="Fujiwara M."/>
            <person name="Mori M."/>
            <person name="Tomita M."/>
            <person name="Arakawa K."/>
        </authorList>
    </citation>
    <scope>NUCLEOTIDE SEQUENCE [LARGE SCALE GENOMIC DNA]</scope>
</reference>
<gene>
    <name evidence="1" type="ORF">AVEN_917_1</name>
</gene>
<comment type="caution">
    <text evidence="1">The sequence shown here is derived from an EMBL/GenBank/DDBJ whole genome shotgun (WGS) entry which is preliminary data.</text>
</comment>
<dbReference type="EMBL" id="BGPR01084880">
    <property type="protein sequence ID" value="GBL97213.1"/>
    <property type="molecule type" value="Genomic_DNA"/>
</dbReference>
<evidence type="ECO:0000313" key="1">
    <source>
        <dbReference type="EMBL" id="GBL97213.1"/>
    </source>
</evidence>
<proteinExistence type="predicted"/>
<dbReference type="AlphaFoldDB" id="A0A4Y2BZ82"/>
<keyword evidence="2" id="KW-1185">Reference proteome</keyword>
<sequence>MTRKTSELDSLSKLPHHNNGMEFALTYYLGVQQAHTQKESLSGINSDLGPSSPQSLVSYLGHSGLRLHGPPCWSVVESSGTPIQAWPPRHRLWLVKQ</sequence>
<dbReference type="Proteomes" id="UP000499080">
    <property type="component" value="Unassembled WGS sequence"/>
</dbReference>
<organism evidence="1 2">
    <name type="scientific">Araneus ventricosus</name>
    <name type="common">Orbweaver spider</name>
    <name type="synonym">Epeira ventricosa</name>
    <dbReference type="NCBI Taxonomy" id="182803"/>
    <lineage>
        <taxon>Eukaryota</taxon>
        <taxon>Metazoa</taxon>
        <taxon>Ecdysozoa</taxon>
        <taxon>Arthropoda</taxon>
        <taxon>Chelicerata</taxon>
        <taxon>Arachnida</taxon>
        <taxon>Araneae</taxon>
        <taxon>Araneomorphae</taxon>
        <taxon>Entelegynae</taxon>
        <taxon>Araneoidea</taxon>
        <taxon>Araneidae</taxon>
        <taxon>Araneus</taxon>
    </lineage>
</organism>
<protein>
    <submittedName>
        <fullName evidence="1">Uncharacterized protein</fullName>
    </submittedName>
</protein>
<name>A0A4Y2BZ82_ARAVE</name>
<evidence type="ECO:0000313" key="2">
    <source>
        <dbReference type="Proteomes" id="UP000499080"/>
    </source>
</evidence>
<accession>A0A4Y2BZ82</accession>